<keyword evidence="1" id="KW-0472">Membrane</keyword>
<dbReference type="Proteomes" id="UP000276133">
    <property type="component" value="Unassembled WGS sequence"/>
</dbReference>
<keyword evidence="3" id="KW-1185">Reference proteome</keyword>
<keyword evidence="1" id="KW-1133">Transmembrane helix</keyword>
<organism evidence="2 3">
    <name type="scientific">Brachionus plicatilis</name>
    <name type="common">Marine rotifer</name>
    <name type="synonym">Brachionus muelleri</name>
    <dbReference type="NCBI Taxonomy" id="10195"/>
    <lineage>
        <taxon>Eukaryota</taxon>
        <taxon>Metazoa</taxon>
        <taxon>Spiralia</taxon>
        <taxon>Gnathifera</taxon>
        <taxon>Rotifera</taxon>
        <taxon>Eurotatoria</taxon>
        <taxon>Monogononta</taxon>
        <taxon>Pseudotrocha</taxon>
        <taxon>Ploima</taxon>
        <taxon>Brachionidae</taxon>
        <taxon>Brachionus</taxon>
    </lineage>
</organism>
<keyword evidence="1" id="KW-0812">Transmembrane</keyword>
<accession>A0A3M7T3L0</accession>
<evidence type="ECO:0000313" key="3">
    <source>
        <dbReference type="Proteomes" id="UP000276133"/>
    </source>
</evidence>
<evidence type="ECO:0000313" key="2">
    <source>
        <dbReference type="EMBL" id="RNA42418.1"/>
    </source>
</evidence>
<dbReference type="AlphaFoldDB" id="A0A3M7T3L0"/>
<protein>
    <submittedName>
        <fullName evidence="2">Uncharacterized protein</fullName>
    </submittedName>
</protein>
<name>A0A3M7T3L0_BRAPC</name>
<proteinExistence type="predicted"/>
<sequence>MSGLLKSQIDSIWKPAEWRHTHWSTTVWRNAHWNTAVRGTVLLAWINWHYWNAALLFWLATSALSTTHFLLVHIIYIL</sequence>
<gene>
    <name evidence="2" type="ORF">BpHYR1_008055</name>
</gene>
<feature type="transmembrane region" description="Helical" evidence="1">
    <location>
        <begin position="55"/>
        <end position="77"/>
    </location>
</feature>
<reference evidence="2 3" key="1">
    <citation type="journal article" date="2018" name="Sci. Rep.">
        <title>Genomic signatures of local adaptation to the degree of environmental predictability in rotifers.</title>
        <authorList>
            <person name="Franch-Gras L."/>
            <person name="Hahn C."/>
            <person name="Garcia-Roger E.M."/>
            <person name="Carmona M.J."/>
            <person name="Serra M."/>
            <person name="Gomez A."/>
        </authorList>
    </citation>
    <scope>NUCLEOTIDE SEQUENCE [LARGE SCALE GENOMIC DNA]</scope>
    <source>
        <strain evidence="2">HYR1</strain>
    </source>
</reference>
<evidence type="ECO:0000256" key="1">
    <source>
        <dbReference type="SAM" id="Phobius"/>
    </source>
</evidence>
<comment type="caution">
    <text evidence="2">The sequence shown here is derived from an EMBL/GenBank/DDBJ whole genome shotgun (WGS) entry which is preliminary data.</text>
</comment>
<dbReference type="EMBL" id="REGN01000367">
    <property type="protein sequence ID" value="RNA42418.1"/>
    <property type="molecule type" value="Genomic_DNA"/>
</dbReference>